<dbReference type="AlphaFoldDB" id="A0A852T3S9"/>
<keyword evidence="3 4" id="KW-0732">Signal</keyword>
<dbReference type="GO" id="GO:1901982">
    <property type="term" value="F:maltose binding"/>
    <property type="evidence" value="ECO:0007669"/>
    <property type="project" value="TreeGrafter"/>
</dbReference>
<protein>
    <submittedName>
        <fullName evidence="5">ABC-type glycerol-3-phosphate transport system substrate-binding protein</fullName>
    </submittedName>
</protein>
<gene>
    <name evidence="5" type="ORF">BJ963_003356</name>
</gene>
<dbReference type="PROSITE" id="PS51257">
    <property type="entry name" value="PROKAR_LIPOPROTEIN"/>
    <property type="match status" value="1"/>
</dbReference>
<dbReference type="CDD" id="cd14748">
    <property type="entry name" value="PBP2_UgpB"/>
    <property type="match status" value="1"/>
</dbReference>
<dbReference type="RefSeq" id="WP_179457645.1">
    <property type="nucleotide sequence ID" value="NZ_BAAAPX010000001.1"/>
</dbReference>
<dbReference type="Pfam" id="PF13416">
    <property type="entry name" value="SBP_bac_8"/>
    <property type="match status" value="1"/>
</dbReference>
<feature type="signal peptide" evidence="4">
    <location>
        <begin position="1"/>
        <end position="22"/>
    </location>
</feature>
<dbReference type="PANTHER" id="PTHR30061">
    <property type="entry name" value="MALTOSE-BINDING PERIPLASMIC PROTEIN"/>
    <property type="match status" value="1"/>
</dbReference>
<dbReference type="SUPFAM" id="SSF53850">
    <property type="entry name" value="Periplasmic binding protein-like II"/>
    <property type="match status" value="1"/>
</dbReference>
<dbReference type="Gene3D" id="3.40.190.10">
    <property type="entry name" value="Periplasmic binding protein-like II"/>
    <property type="match status" value="2"/>
</dbReference>
<dbReference type="GO" id="GO:0042956">
    <property type="term" value="P:maltodextrin transmembrane transport"/>
    <property type="evidence" value="ECO:0007669"/>
    <property type="project" value="TreeGrafter"/>
</dbReference>
<evidence type="ECO:0000313" key="5">
    <source>
        <dbReference type="EMBL" id="NYD75837.1"/>
    </source>
</evidence>
<comment type="similarity">
    <text evidence="1">Belongs to the bacterial solute-binding protein 1 family.</text>
</comment>
<keyword evidence="2" id="KW-0813">Transport</keyword>
<dbReference type="InterPro" id="IPR006059">
    <property type="entry name" value="SBP"/>
</dbReference>
<organism evidence="5 6">
    <name type="scientific">Leifsonia soli</name>
    <dbReference type="NCBI Taxonomy" id="582665"/>
    <lineage>
        <taxon>Bacteria</taxon>
        <taxon>Bacillati</taxon>
        <taxon>Actinomycetota</taxon>
        <taxon>Actinomycetes</taxon>
        <taxon>Micrococcales</taxon>
        <taxon>Microbacteriaceae</taxon>
        <taxon>Leifsonia</taxon>
    </lineage>
</organism>
<evidence type="ECO:0000256" key="2">
    <source>
        <dbReference type="ARBA" id="ARBA00022448"/>
    </source>
</evidence>
<dbReference type="GO" id="GO:0055052">
    <property type="term" value="C:ATP-binding cassette (ABC) transporter complex, substrate-binding subunit-containing"/>
    <property type="evidence" value="ECO:0007669"/>
    <property type="project" value="TreeGrafter"/>
</dbReference>
<comment type="caution">
    <text evidence="5">The sequence shown here is derived from an EMBL/GenBank/DDBJ whole genome shotgun (WGS) entry which is preliminary data.</text>
</comment>
<dbReference type="PANTHER" id="PTHR30061:SF50">
    <property type="entry name" value="MALTOSE_MALTODEXTRIN-BINDING PERIPLASMIC PROTEIN"/>
    <property type="match status" value="1"/>
</dbReference>
<dbReference type="EMBL" id="JACCBJ010000001">
    <property type="protein sequence ID" value="NYD75837.1"/>
    <property type="molecule type" value="Genomic_DNA"/>
</dbReference>
<name>A0A852T3S9_9MICO</name>
<dbReference type="GO" id="GO:0015768">
    <property type="term" value="P:maltose transport"/>
    <property type="evidence" value="ECO:0007669"/>
    <property type="project" value="TreeGrafter"/>
</dbReference>
<evidence type="ECO:0000313" key="6">
    <source>
        <dbReference type="Proteomes" id="UP000589620"/>
    </source>
</evidence>
<reference evidence="5 6" key="1">
    <citation type="submission" date="2020-07" db="EMBL/GenBank/DDBJ databases">
        <title>Sequencing the genomes of 1000 actinobacteria strains.</title>
        <authorList>
            <person name="Klenk H.-P."/>
        </authorList>
    </citation>
    <scope>NUCLEOTIDE SEQUENCE [LARGE SCALE GENOMIC DNA]</scope>
    <source>
        <strain evidence="5 6">DSM 23871</strain>
    </source>
</reference>
<evidence type="ECO:0000256" key="4">
    <source>
        <dbReference type="SAM" id="SignalP"/>
    </source>
</evidence>
<evidence type="ECO:0000256" key="3">
    <source>
        <dbReference type="ARBA" id="ARBA00022729"/>
    </source>
</evidence>
<accession>A0A852T3S9</accession>
<sequence>MRTTTRRLAALAAAPLVIAAFAGCASSGGSGDEKVTITFQEQFSDAESAQFTAQLADFEKAHPNITVKLIRDNDSSYYDKLTTQIAGGKGPDIARVEPPRASQFIASGWALPLGDAAGTKSDYFPASLDAVTKDGKLYGVPIDVSALALFYRTDLLSAAGISQPPATWDEFTSAAQKLTTGDVHGVGLFGGWGGFEFYPWLWQSGADVLNKAQTKAEFNSADGVRALQLWVDLQKSAMPAGMATATEDDLKGPFVSGKLAMMTSGPWMIPSLKSAGIDGKWAVAPLPKDKEAATVLGGLDLLVLKNTKHADAAKTFVSWLMQDSVQKKWASALGYLPVKTSLYDDPAFKDDPSISAFAKVLEEARSRPTVAQAGDVDTALGNAVQAALSGTKSAKDALDEAAAASDKALK</sequence>
<dbReference type="Proteomes" id="UP000589620">
    <property type="component" value="Unassembled WGS sequence"/>
</dbReference>
<evidence type="ECO:0000256" key="1">
    <source>
        <dbReference type="ARBA" id="ARBA00008520"/>
    </source>
</evidence>
<proteinExistence type="inferred from homology"/>
<feature type="chain" id="PRO_5038512109" evidence="4">
    <location>
        <begin position="23"/>
        <end position="410"/>
    </location>
</feature>
<keyword evidence="6" id="KW-1185">Reference proteome</keyword>